<sequence>MRADEFLKKYGLDGDHQKADHSLRGKSLERALHPGQPRSGTPHDWEDWEKFQASEAEKTATTLPDQKPHDE</sequence>
<comment type="caution">
    <text evidence="2">The sequence shown here is derived from an EMBL/GenBank/DDBJ whole genome shotgun (WGS) entry which is preliminary data.</text>
</comment>
<dbReference type="OrthoDB" id="5704405at2"/>
<organism evidence="2 3">
    <name type="scientific">Halopseudomonas laoshanensis</name>
    <dbReference type="NCBI Taxonomy" id="2268758"/>
    <lineage>
        <taxon>Bacteria</taxon>
        <taxon>Pseudomonadati</taxon>
        <taxon>Pseudomonadota</taxon>
        <taxon>Gammaproteobacteria</taxon>
        <taxon>Pseudomonadales</taxon>
        <taxon>Pseudomonadaceae</taxon>
        <taxon>Halopseudomonas</taxon>
    </lineage>
</organism>
<evidence type="ECO:0000256" key="1">
    <source>
        <dbReference type="SAM" id="MobiDB-lite"/>
    </source>
</evidence>
<name>A0A7V7KV21_9GAMM</name>
<dbReference type="Proteomes" id="UP000463138">
    <property type="component" value="Unassembled WGS sequence"/>
</dbReference>
<proteinExistence type="predicted"/>
<evidence type="ECO:0000313" key="3">
    <source>
        <dbReference type="Proteomes" id="UP000463138"/>
    </source>
</evidence>
<feature type="compositionally biased region" description="Basic and acidic residues" evidence="1">
    <location>
        <begin position="1"/>
        <end position="32"/>
    </location>
</feature>
<accession>A0A7V7KV21</accession>
<keyword evidence="3" id="KW-1185">Reference proteome</keyword>
<feature type="region of interest" description="Disordered" evidence="1">
    <location>
        <begin position="1"/>
        <end position="45"/>
    </location>
</feature>
<gene>
    <name evidence="2" type="ORF">DT594_13405</name>
</gene>
<dbReference type="AlphaFoldDB" id="A0A7V7KV21"/>
<dbReference type="RefSeq" id="WP_149333114.1">
    <property type="nucleotide sequence ID" value="NZ_QOVF01000003.1"/>
</dbReference>
<reference evidence="2 3" key="1">
    <citation type="submission" date="2018-07" db="EMBL/GenBank/DDBJ databases">
        <title>Pseudomonas laoshanensis sp. nov., isolated from soil.</title>
        <authorList>
            <person name="Sun J."/>
            <person name="Yu L."/>
            <person name="Wang M."/>
            <person name="Zhang C."/>
        </authorList>
    </citation>
    <scope>NUCLEOTIDE SEQUENCE [LARGE SCALE GENOMIC DNA]</scope>
    <source>
        <strain evidence="2 3">Y22</strain>
    </source>
</reference>
<protein>
    <submittedName>
        <fullName evidence="2">Uncharacterized protein</fullName>
    </submittedName>
</protein>
<dbReference type="EMBL" id="QOVF01000003">
    <property type="protein sequence ID" value="KAA0694286.1"/>
    <property type="molecule type" value="Genomic_DNA"/>
</dbReference>
<evidence type="ECO:0000313" key="2">
    <source>
        <dbReference type="EMBL" id="KAA0694286.1"/>
    </source>
</evidence>